<reference evidence="1" key="1">
    <citation type="journal article" date="2021" name="Nat. Commun.">
        <title>Genetic determinants of endophytism in the Arabidopsis root mycobiome.</title>
        <authorList>
            <person name="Mesny F."/>
            <person name="Miyauchi S."/>
            <person name="Thiergart T."/>
            <person name="Pickel B."/>
            <person name="Atanasova L."/>
            <person name="Karlsson M."/>
            <person name="Huettel B."/>
            <person name="Barry K.W."/>
            <person name="Haridas S."/>
            <person name="Chen C."/>
            <person name="Bauer D."/>
            <person name="Andreopoulos W."/>
            <person name="Pangilinan J."/>
            <person name="LaButti K."/>
            <person name="Riley R."/>
            <person name="Lipzen A."/>
            <person name="Clum A."/>
            <person name="Drula E."/>
            <person name="Henrissat B."/>
            <person name="Kohler A."/>
            <person name="Grigoriev I.V."/>
            <person name="Martin F.M."/>
            <person name="Hacquard S."/>
        </authorList>
    </citation>
    <scope>NUCLEOTIDE SEQUENCE</scope>
    <source>
        <strain evidence="1">FSSC 5 MPI-SDFR-AT-0091</strain>
    </source>
</reference>
<dbReference type="AlphaFoldDB" id="A0A9P9L2C6"/>
<sequence length="326" mass="36899">MDYAISLERCDCTICGIQLDPMSYRDPDDGQAPTNWYPELWKQDNVVLSGPHSCRHHKGPSYETVPDKAVTCDAAEAYSSKALPAMYFRFKPGFVVPQSEDHTLGAADEWYYIAVNVACLRLAETVIGRSPDAHIHSLGQLWHSLERRCTKTGQAQLSSWPGHVDGPFLPSLTSSLLSNLEECGQSPKPNFDFSAKFDAIPREVKDKILGLVLRQPLPLQCTYFIDQPYWKDLLLQVPFPRDLDLAEINASLRGQDGTRQEWNWEKITRQAMTPVDVVDNDIEPPLPGSYRRAGLHVPRGLQNRRRIWQILEEMSPNDVQSVNTQP</sequence>
<gene>
    <name evidence="1" type="ORF">B0J15DRAFT_543528</name>
</gene>
<name>A0A9P9L2C6_FUSSL</name>
<protein>
    <submittedName>
        <fullName evidence="1">Uncharacterized protein</fullName>
    </submittedName>
</protein>
<keyword evidence="2" id="KW-1185">Reference proteome</keyword>
<evidence type="ECO:0000313" key="2">
    <source>
        <dbReference type="Proteomes" id="UP000736672"/>
    </source>
</evidence>
<organism evidence="1 2">
    <name type="scientific">Fusarium solani</name>
    <name type="common">Filamentous fungus</name>
    <dbReference type="NCBI Taxonomy" id="169388"/>
    <lineage>
        <taxon>Eukaryota</taxon>
        <taxon>Fungi</taxon>
        <taxon>Dikarya</taxon>
        <taxon>Ascomycota</taxon>
        <taxon>Pezizomycotina</taxon>
        <taxon>Sordariomycetes</taxon>
        <taxon>Hypocreomycetidae</taxon>
        <taxon>Hypocreales</taxon>
        <taxon>Nectriaceae</taxon>
        <taxon>Fusarium</taxon>
        <taxon>Fusarium solani species complex</taxon>
    </lineage>
</organism>
<dbReference type="EMBL" id="JAGTJS010000003">
    <property type="protein sequence ID" value="KAH7272942.1"/>
    <property type="molecule type" value="Genomic_DNA"/>
</dbReference>
<dbReference type="Proteomes" id="UP000736672">
    <property type="component" value="Unassembled WGS sequence"/>
</dbReference>
<accession>A0A9P9L2C6</accession>
<evidence type="ECO:0000313" key="1">
    <source>
        <dbReference type="EMBL" id="KAH7272942.1"/>
    </source>
</evidence>
<comment type="caution">
    <text evidence="1">The sequence shown here is derived from an EMBL/GenBank/DDBJ whole genome shotgun (WGS) entry which is preliminary data.</text>
</comment>
<dbReference type="OrthoDB" id="3932329at2759"/>
<proteinExistence type="predicted"/>